<dbReference type="Gene3D" id="3.40.50.11050">
    <property type="match status" value="1"/>
</dbReference>
<evidence type="ECO:0000256" key="14">
    <source>
        <dbReference type="ARBA" id="ARBA00022842"/>
    </source>
</evidence>
<feature type="region of interest" description="Disordered" evidence="19">
    <location>
        <begin position="1"/>
        <end position="32"/>
    </location>
</feature>
<dbReference type="InterPro" id="IPR020974">
    <property type="entry name" value="CPD_dom"/>
</dbReference>
<keyword evidence="8" id="KW-0808">Transferase</keyword>
<proteinExistence type="predicted"/>
<evidence type="ECO:0000256" key="3">
    <source>
        <dbReference type="ARBA" id="ARBA00004551"/>
    </source>
</evidence>
<evidence type="ECO:0000313" key="21">
    <source>
        <dbReference type="EMBL" id="CAJ1083669.1"/>
    </source>
</evidence>
<dbReference type="GO" id="GO:0090729">
    <property type="term" value="F:toxin activity"/>
    <property type="evidence" value="ECO:0007669"/>
    <property type="project" value="UniProtKB-KW"/>
</dbReference>
<keyword evidence="13" id="KW-0068">Autocatalytic cleavage</keyword>
<dbReference type="CDD" id="cd20500">
    <property type="entry name" value="Peptidase_C80"/>
    <property type="match status" value="1"/>
</dbReference>
<accession>A0AAV1HEG2</accession>
<name>A0AAV1HEG2_XYRNO</name>
<dbReference type="AlphaFoldDB" id="A0AAV1HEG2"/>
<keyword evidence="16" id="KW-0843">Virulence</keyword>
<evidence type="ECO:0000256" key="5">
    <source>
        <dbReference type="ARBA" id="ARBA00022525"/>
    </source>
</evidence>
<evidence type="ECO:0000313" key="22">
    <source>
        <dbReference type="Proteomes" id="UP001178508"/>
    </source>
</evidence>
<keyword evidence="7" id="KW-0645">Protease</keyword>
<feature type="domain" description="Peptidase C80" evidence="20">
    <location>
        <begin position="78"/>
        <end position="252"/>
    </location>
</feature>
<evidence type="ECO:0000256" key="19">
    <source>
        <dbReference type="SAM" id="MobiDB-lite"/>
    </source>
</evidence>
<evidence type="ECO:0000256" key="8">
    <source>
        <dbReference type="ARBA" id="ARBA00022679"/>
    </source>
</evidence>
<comment type="subcellular location">
    <subcellularLocation>
        <location evidence="2">Host cell</location>
    </subcellularLocation>
    <subcellularLocation>
        <location evidence="3">Host membrane</location>
    </subcellularLocation>
    <subcellularLocation>
        <location evidence="4">Secreted</location>
    </subcellularLocation>
</comment>
<dbReference type="GO" id="GO:0046872">
    <property type="term" value="F:metal ion binding"/>
    <property type="evidence" value="ECO:0007669"/>
    <property type="project" value="UniProtKB-KW"/>
</dbReference>
<dbReference type="EMBL" id="OY660884">
    <property type="protein sequence ID" value="CAJ1083669.1"/>
    <property type="molecule type" value="Genomic_DNA"/>
</dbReference>
<evidence type="ECO:0000256" key="4">
    <source>
        <dbReference type="ARBA" id="ARBA00004613"/>
    </source>
</evidence>
<sequence length="615" mass="70247">MTPPRFDPLLSGPGDAGKWPTDLYKHPELKQTSETNRSRSLWFEGSLKSQIGWKTSDDVKPHSTNTLKMEILPHSDFTISLDVGSKHKHQFIVILEEDPAVIESATYLFQRLPSESTLLRYHKGTLQILRESSFFPPGDHEVVLVGHSSAGSNGTVLSGYDPEELARFVSTLKYEGIFGSLQTISIISCNLGNDKDFILQLLQVLRSLGVETKLNLYDAFLSISADGKILTKTEGVWRSHDHRTRVTAELDQTGDLEIRAELGCAGQVLPNHRGSVLFLQTLNWPRHPQMFVPRELRKKYPSIDCLEGLTWSLFFETERRRAPDYVPQSDNGGRMAVWLQEPGPNEDIVIKQINNIQDLLVEIRYNAREEVRSDLYYVLNECIYRVQAKNLSVTLVGKFMSSDNQAEIENFRLHFNEAQNQSSLQELREGLKPAKFNDFCRQTFQYQQCSYNCERWGRYFMSAVFSASVINFRTFSLFLMSVIGCEVGRSRGMDSTLCTAFVGSDHPMETENPHPEGLQRGFYGCSVDSYEMAPQEKQVWLDKVVAKENALYVKSKQMMNNVDHDEQTELDIFGKVKVMNKYVFSSYLEFFRGTPEGRKLKRGCAPSFNNNYFKP</sequence>
<keyword evidence="22" id="KW-1185">Reference proteome</keyword>
<evidence type="ECO:0000256" key="6">
    <source>
        <dbReference type="ARBA" id="ARBA00022656"/>
    </source>
</evidence>
<keyword evidence="17" id="KW-0446">Lipid-binding</keyword>
<keyword evidence="5" id="KW-0964">Secreted</keyword>
<evidence type="ECO:0000256" key="12">
    <source>
        <dbReference type="ARBA" id="ARBA00022807"/>
    </source>
</evidence>
<keyword evidence="14" id="KW-0460">Magnesium</keyword>
<evidence type="ECO:0000256" key="9">
    <source>
        <dbReference type="ARBA" id="ARBA00022723"/>
    </source>
</evidence>
<dbReference type="GO" id="GO:0016740">
    <property type="term" value="F:transferase activity"/>
    <property type="evidence" value="ECO:0007669"/>
    <property type="project" value="UniProtKB-KW"/>
</dbReference>
<evidence type="ECO:0000256" key="16">
    <source>
        <dbReference type="ARBA" id="ARBA00023026"/>
    </source>
</evidence>
<keyword evidence="12" id="KW-0788">Thiol protease</keyword>
<dbReference type="GO" id="GO:0006508">
    <property type="term" value="P:proteolysis"/>
    <property type="evidence" value="ECO:0007669"/>
    <property type="project" value="UniProtKB-KW"/>
</dbReference>
<dbReference type="InterPro" id="IPR038383">
    <property type="entry name" value="CPD_dom_sf"/>
</dbReference>
<evidence type="ECO:0000256" key="18">
    <source>
        <dbReference type="ARBA" id="ARBA00023136"/>
    </source>
</evidence>
<protein>
    <submittedName>
        <fullName evidence="21">Uncharacterized protein LOC117828204 isoform X1</fullName>
    </submittedName>
</protein>
<dbReference type="GO" id="GO:0005576">
    <property type="term" value="C:extracellular region"/>
    <property type="evidence" value="ECO:0007669"/>
    <property type="project" value="UniProtKB-SubCell"/>
</dbReference>
<evidence type="ECO:0000256" key="7">
    <source>
        <dbReference type="ARBA" id="ARBA00022670"/>
    </source>
</evidence>
<keyword evidence="18" id="KW-0472">Membrane</keyword>
<evidence type="ECO:0000259" key="20">
    <source>
        <dbReference type="PROSITE" id="PS51771"/>
    </source>
</evidence>
<dbReference type="GO" id="GO:0008289">
    <property type="term" value="F:lipid binding"/>
    <property type="evidence" value="ECO:0007669"/>
    <property type="project" value="UniProtKB-KW"/>
</dbReference>
<dbReference type="Pfam" id="PF11713">
    <property type="entry name" value="Peptidase_C80"/>
    <property type="match status" value="1"/>
</dbReference>
<organism evidence="21 22">
    <name type="scientific">Xyrichtys novacula</name>
    <name type="common">Pearly razorfish</name>
    <name type="synonym">Hemipteronotus novacula</name>
    <dbReference type="NCBI Taxonomy" id="13765"/>
    <lineage>
        <taxon>Eukaryota</taxon>
        <taxon>Metazoa</taxon>
        <taxon>Chordata</taxon>
        <taxon>Craniata</taxon>
        <taxon>Vertebrata</taxon>
        <taxon>Euteleostomi</taxon>
        <taxon>Actinopterygii</taxon>
        <taxon>Neopterygii</taxon>
        <taxon>Teleostei</taxon>
        <taxon>Neoteleostei</taxon>
        <taxon>Acanthomorphata</taxon>
        <taxon>Eupercaria</taxon>
        <taxon>Labriformes</taxon>
        <taxon>Labridae</taxon>
        <taxon>Xyrichtys</taxon>
    </lineage>
</organism>
<keyword evidence="6" id="KW-0800">Toxin</keyword>
<keyword evidence="15" id="KW-1043">Host membrane</keyword>
<gene>
    <name evidence="21" type="ORF">XNOV1_A040947</name>
</gene>
<evidence type="ECO:0000256" key="15">
    <source>
        <dbReference type="ARBA" id="ARBA00022870"/>
    </source>
</evidence>
<dbReference type="GO" id="GO:0043657">
    <property type="term" value="C:host cell"/>
    <property type="evidence" value="ECO:0007669"/>
    <property type="project" value="UniProtKB-SubCell"/>
</dbReference>
<keyword evidence="9" id="KW-0479">Metal-binding</keyword>
<evidence type="ECO:0000256" key="1">
    <source>
        <dbReference type="ARBA" id="ARBA00001946"/>
    </source>
</evidence>
<dbReference type="Proteomes" id="UP001178508">
    <property type="component" value="Chromosome 21"/>
</dbReference>
<dbReference type="GO" id="GO:0008234">
    <property type="term" value="F:cysteine-type peptidase activity"/>
    <property type="evidence" value="ECO:0007669"/>
    <property type="project" value="UniProtKB-KW"/>
</dbReference>
<evidence type="ECO:0000256" key="17">
    <source>
        <dbReference type="ARBA" id="ARBA00023121"/>
    </source>
</evidence>
<evidence type="ECO:0000256" key="11">
    <source>
        <dbReference type="ARBA" id="ARBA00022801"/>
    </source>
</evidence>
<evidence type="ECO:0000256" key="10">
    <source>
        <dbReference type="ARBA" id="ARBA00022737"/>
    </source>
</evidence>
<reference evidence="21" key="1">
    <citation type="submission" date="2023-08" db="EMBL/GenBank/DDBJ databases">
        <authorList>
            <person name="Alioto T."/>
            <person name="Alioto T."/>
            <person name="Gomez Garrido J."/>
        </authorList>
    </citation>
    <scope>NUCLEOTIDE SEQUENCE</scope>
</reference>
<comment type="cofactor">
    <cofactor evidence="1">
        <name>Mg(2+)</name>
        <dbReference type="ChEBI" id="CHEBI:18420"/>
    </cofactor>
</comment>
<keyword evidence="10" id="KW-0677">Repeat</keyword>
<evidence type="ECO:0000256" key="2">
    <source>
        <dbReference type="ARBA" id="ARBA00004340"/>
    </source>
</evidence>
<dbReference type="PROSITE" id="PS51771">
    <property type="entry name" value="CGT_MARTX_CPD"/>
    <property type="match status" value="1"/>
</dbReference>
<evidence type="ECO:0000256" key="13">
    <source>
        <dbReference type="ARBA" id="ARBA00022813"/>
    </source>
</evidence>
<keyword evidence="11" id="KW-0378">Hydrolase</keyword>